<dbReference type="EMBL" id="JAWQEG010002066">
    <property type="protein sequence ID" value="KAK3874753.1"/>
    <property type="molecule type" value="Genomic_DNA"/>
</dbReference>
<evidence type="ECO:0008006" key="3">
    <source>
        <dbReference type="Google" id="ProtNLM"/>
    </source>
</evidence>
<dbReference type="AlphaFoldDB" id="A0AAE1FII3"/>
<gene>
    <name evidence="1" type="ORF">Pcinc_020318</name>
</gene>
<evidence type="ECO:0000313" key="1">
    <source>
        <dbReference type="EMBL" id="KAK3874753.1"/>
    </source>
</evidence>
<protein>
    <recommendedName>
        <fullName evidence="3">Galactose-1-phosphate uridylyltransferase</fullName>
    </recommendedName>
</protein>
<sequence>MLVYLFYHLVYQRTSLYHLHGNHQTINDQYSVFPHFVSKPKHGWDWYLQECFDNQFPDEMEAIFTNALPTWSESLNLECAELYQKFTALYEVHHRYSQSLTLPESFSRKIHRLLRGDQTLVDQVNKQHLIHVYEPLTSDHVVYNPLRAHRPLPTQAMDIFQWVDELSASTAQECDFCRYNKMTARDEFGWHDNGVTLRVSNTFKVEAWHSMMVTRDSHHPTNLTRRQVVSLFKQATSWVQEVSLKNPHYIYPSLAWDTLPPAGASQIHPHLHVFLSPDHYYGSFEGMRAAAQRFLLATGDNYFSTLLDVHAALGLVVEYGDALALAMLGGKGDLEVLLMSDYPSEDLYRLLHFTYLSYHDTFRQPCKSLAGAWPALGTSQDMSRGRIPALLRLVSRGDCLSPKADVSSFELFHVVYRPHDPWQVATAIRSAIKKYDV</sequence>
<name>A0AAE1FII3_PETCI</name>
<evidence type="ECO:0000313" key="2">
    <source>
        <dbReference type="Proteomes" id="UP001286313"/>
    </source>
</evidence>
<organism evidence="1 2">
    <name type="scientific">Petrolisthes cinctipes</name>
    <name type="common">Flat porcelain crab</name>
    <dbReference type="NCBI Taxonomy" id="88211"/>
    <lineage>
        <taxon>Eukaryota</taxon>
        <taxon>Metazoa</taxon>
        <taxon>Ecdysozoa</taxon>
        <taxon>Arthropoda</taxon>
        <taxon>Crustacea</taxon>
        <taxon>Multicrustacea</taxon>
        <taxon>Malacostraca</taxon>
        <taxon>Eumalacostraca</taxon>
        <taxon>Eucarida</taxon>
        <taxon>Decapoda</taxon>
        <taxon>Pleocyemata</taxon>
        <taxon>Anomura</taxon>
        <taxon>Galatheoidea</taxon>
        <taxon>Porcellanidae</taxon>
        <taxon>Petrolisthes</taxon>
    </lineage>
</organism>
<proteinExistence type="predicted"/>
<dbReference type="SUPFAM" id="SSF54197">
    <property type="entry name" value="HIT-like"/>
    <property type="match status" value="1"/>
</dbReference>
<dbReference type="InterPro" id="IPR036265">
    <property type="entry name" value="HIT-like_sf"/>
</dbReference>
<reference evidence="1" key="1">
    <citation type="submission" date="2023-10" db="EMBL/GenBank/DDBJ databases">
        <title>Genome assemblies of two species of porcelain crab, Petrolisthes cinctipes and Petrolisthes manimaculis (Anomura: Porcellanidae).</title>
        <authorList>
            <person name="Angst P."/>
        </authorList>
    </citation>
    <scope>NUCLEOTIDE SEQUENCE</scope>
    <source>
        <strain evidence="1">PB745_01</strain>
        <tissue evidence="1">Gill</tissue>
    </source>
</reference>
<keyword evidence="2" id="KW-1185">Reference proteome</keyword>
<dbReference type="Proteomes" id="UP001286313">
    <property type="component" value="Unassembled WGS sequence"/>
</dbReference>
<comment type="caution">
    <text evidence="1">The sequence shown here is derived from an EMBL/GenBank/DDBJ whole genome shotgun (WGS) entry which is preliminary data.</text>
</comment>
<accession>A0AAE1FII3</accession>